<reference evidence="5" key="3">
    <citation type="submission" date="2015-06" db="UniProtKB">
        <authorList>
            <consortium name="EnsemblProtists"/>
        </authorList>
    </citation>
    <scope>IDENTIFICATION</scope>
</reference>
<feature type="compositionally biased region" description="Basic and acidic residues" evidence="2">
    <location>
        <begin position="371"/>
        <end position="386"/>
    </location>
</feature>
<dbReference type="Gene3D" id="2.30.42.10">
    <property type="match status" value="1"/>
</dbReference>
<keyword evidence="1" id="KW-0175">Coiled coil</keyword>
<dbReference type="HOGENOM" id="CLU_468224_0_0_1"/>
<reference evidence="6" key="2">
    <citation type="submission" date="2012-11" db="EMBL/GenBank/DDBJ databases">
        <authorList>
            <person name="Kuo A."/>
            <person name="Curtis B.A."/>
            <person name="Tanifuji G."/>
            <person name="Burki F."/>
            <person name="Gruber A."/>
            <person name="Irimia M."/>
            <person name="Maruyama S."/>
            <person name="Arias M.C."/>
            <person name="Ball S.G."/>
            <person name="Gile G.H."/>
            <person name="Hirakawa Y."/>
            <person name="Hopkins J.F."/>
            <person name="Rensing S.A."/>
            <person name="Schmutz J."/>
            <person name="Symeonidi A."/>
            <person name="Elias M."/>
            <person name="Eveleigh R.J."/>
            <person name="Herman E.K."/>
            <person name="Klute M.J."/>
            <person name="Nakayama T."/>
            <person name="Obornik M."/>
            <person name="Reyes-Prieto A."/>
            <person name="Armbrust E.V."/>
            <person name="Aves S.J."/>
            <person name="Beiko R.G."/>
            <person name="Coutinho P."/>
            <person name="Dacks J.B."/>
            <person name="Durnford D.G."/>
            <person name="Fast N.M."/>
            <person name="Green B.R."/>
            <person name="Grisdale C."/>
            <person name="Hempe F."/>
            <person name="Henrissat B."/>
            <person name="Hoppner M.P."/>
            <person name="Ishida K.-I."/>
            <person name="Kim E."/>
            <person name="Koreny L."/>
            <person name="Kroth P.G."/>
            <person name="Liu Y."/>
            <person name="Malik S.-B."/>
            <person name="Maier U.G."/>
            <person name="McRose D."/>
            <person name="Mock T."/>
            <person name="Neilson J.A."/>
            <person name="Onodera N.T."/>
            <person name="Poole A.M."/>
            <person name="Pritham E.J."/>
            <person name="Richards T.A."/>
            <person name="Rocap G."/>
            <person name="Roy S.W."/>
            <person name="Sarai C."/>
            <person name="Schaack S."/>
            <person name="Shirato S."/>
            <person name="Slamovits C.H."/>
            <person name="Spencer D.F."/>
            <person name="Suzuki S."/>
            <person name="Worden A.Z."/>
            <person name="Zauner S."/>
            <person name="Barry K."/>
            <person name="Bell C."/>
            <person name="Bharti A.K."/>
            <person name="Crow J.A."/>
            <person name="Grimwood J."/>
            <person name="Kramer R."/>
            <person name="Lindquist E."/>
            <person name="Lucas S."/>
            <person name="Salamov A."/>
            <person name="McFadden G.I."/>
            <person name="Lane C.E."/>
            <person name="Keeling P.J."/>
            <person name="Gray M.W."/>
            <person name="Grigoriev I.V."/>
            <person name="Archibald J.M."/>
        </authorList>
    </citation>
    <scope>NUCLEOTIDE SEQUENCE</scope>
    <source>
        <strain evidence="6">CCMP2712</strain>
    </source>
</reference>
<reference evidence="4 6" key="1">
    <citation type="journal article" date="2012" name="Nature">
        <title>Algal genomes reveal evolutionary mosaicism and the fate of nucleomorphs.</title>
        <authorList>
            <consortium name="DOE Joint Genome Institute"/>
            <person name="Curtis B.A."/>
            <person name="Tanifuji G."/>
            <person name="Burki F."/>
            <person name="Gruber A."/>
            <person name="Irimia M."/>
            <person name="Maruyama S."/>
            <person name="Arias M.C."/>
            <person name="Ball S.G."/>
            <person name="Gile G.H."/>
            <person name="Hirakawa Y."/>
            <person name="Hopkins J.F."/>
            <person name="Kuo A."/>
            <person name="Rensing S.A."/>
            <person name="Schmutz J."/>
            <person name="Symeonidi A."/>
            <person name="Elias M."/>
            <person name="Eveleigh R.J."/>
            <person name="Herman E.K."/>
            <person name="Klute M.J."/>
            <person name="Nakayama T."/>
            <person name="Obornik M."/>
            <person name="Reyes-Prieto A."/>
            <person name="Armbrust E.V."/>
            <person name="Aves S.J."/>
            <person name="Beiko R.G."/>
            <person name="Coutinho P."/>
            <person name="Dacks J.B."/>
            <person name="Durnford D.G."/>
            <person name="Fast N.M."/>
            <person name="Green B.R."/>
            <person name="Grisdale C.J."/>
            <person name="Hempel F."/>
            <person name="Henrissat B."/>
            <person name="Hoppner M.P."/>
            <person name="Ishida K."/>
            <person name="Kim E."/>
            <person name="Koreny L."/>
            <person name="Kroth P.G."/>
            <person name="Liu Y."/>
            <person name="Malik S.B."/>
            <person name="Maier U.G."/>
            <person name="McRose D."/>
            <person name="Mock T."/>
            <person name="Neilson J.A."/>
            <person name="Onodera N.T."/>
            <person name="Poole A.M."/>
            <person name="Pritham E.J."/>
            <person name="Richards T.A."/>
            <person name="Rocap G."/>
            <person name="Roy S.W."/>
            <person name="Sarai C."/>
            <person name="Schaack S."/>
            <person name="Shirato S."/>
            <person name="Slamovits C.H."/>
            <person name="Spencer D.F."/>
            <person name="Suzuki S."/>
            <person name="Worden A.Z."/>
            <person name="Zauner S."/>
            <person name="Barry K."/>
            <person name="Bell C."/>
            <person name="Bharti A.K."/>
            <person name="Crow J.A."/>
            <person name="Grimwood J."/>
            <person name="Kramer R."/>
            <person name="Lindquist E."/>
            <person name="Lucas S."/>
            <person name="Salamov A."/>
            <person name="McFadden G.I."/>
            <person name="Lane C.E."/>
            <person name="Keeling P.J."/>
            <person name="Gray M.W."/>
            <person name="Grigoriev I.V."/>
            <person name="Archibald J.M."/>
        </authorList>
    </citation>
    <scope>NUCLEOTIDE SEQUENCE</scope>
    <source>
        <strain evidence="4 6">CCMP2712</strain>
    </source>
</reference>
<feature type="region of interest" description="Disordered" evidence="2">
    <location>
        <begin position="328"/>
        <end position="484"/>
    </location>
</feature>
<dbReference type="RefSeq" id="XP_005823477.1">
    <property type="nucleotide sequence ID" value="XM_005823420.1"/>
</dbReference>
<feature type="coiled-coil region" evidence="1">
    <location>
        <begin position="538"/>
        <end position="572"/>
    </location>
</feature>
<dbReference type="Proteomes" id="UP000011087">
    <property type="component" value="Unassembled WGS sequence"/>
</dbReference>
<protein>
    <recommendedName>
        <fullName evidence="3">PDZ domain-containing protein</fullName>
    </recommendedName>
</protein>
<feature type="domain" description="PDZ" evidence="3">
    <location>
        <begin position="202"/>
        <end position="237"/>
    </location>
</feature>
<gene>
    <name evidence="4" type="ORF">GUITHDRAFT_145665</name>
</gene>
<feature type="region of interest" description="Disordered" evidence="2">
    <location>
        <begin position="271"/>
        <end position="315"/>
    </location>
</feature>
<evidence type="ECO:0000256" key="2">
    <source>
        <dbReference type="SAM" id="MobiDB-lite"/>
    </source>
</evidence>
<accession>L1IK53</accession>
<dbReference type="EnsemblProtists" id="EKX36497">
    <property type="protein sequence ID" value="EKX36497"/>
    <property type="gene ID" value="GUITHDRAFT_145665"/>
</dbReference>
<dbReference type="InterPro" id="IPR041489">
    <property type="entry name" value="PDZ_6"/>
</dbReference>
<name>L1IK53_GUITC</name>
<dbReference type="GeneID" id="17293296"/>
<feature type="non-terminal residue" evidence="4">
    <location>
        <position position="1"/>
    </location>
</feature>
<feature type="compositionally biased region" description="Basic residues" evidence="2">
    <location>
        <begin position="387"/>
        <end position="400"/>
    </location>
</feature>
<dbReference type="EMBL" id="JH993072">
    <property type="protein sequence ID" value="EKX36497.1"/>
    <property type="molecule type" value="Genomic_DNA"/>
</dbReference>
<dbReference type="InterPro" id="IPR036034">
    <property type="entry name" value="PDZ_sf"/>
</dbReference>
<evidence type="ECO:0000313" key="6">
    <source>
        <dbReference type="Proteomes" id="UP000011087"/>
    </source>
</evidence>
<feature type="compositionally biased region" description="Basic and acidic residues" evidence="2">
    <location>
        <begin position="471"/>
        <end position="482"/>
    </location>
</feature>
<dbReference type="PaxDb" id="55529-EKX36497"/>
<evidence type="ECO:0000256" key="1">
    <source>
        <dbReference type="SAM" id="Coils"/>
    </source>
</evidence>
<evidence type="ECO:0000313" key="5">
    <source>
        <dbReference type="EnsemblProtists" id="EKX36497"/>
    </source>
</evidence>
<evidence type="ECO:0000259" key="3">
    <source>
        <dbReference type="Pfam" id="PF17820"/>
    </source>
</evidence>
<dbReference type="AlphaFoldDB" id="L1IK53"/>
<evidence type="ECO:0000313" key="4">
    <source>
        <dbReference type="EMBL" id="EKX36497.1"/>
    </source>
</evidence>
<keyword evidence="6" id="KW-1185">Reference proteome</keyword>
<proteinExistence type="predicted"/>
<sequence length="583" mass="64004">MVANCAKRDLLGLTAEFDVRTGYLLVEEEGELGKQHRGAYDTYTNTLIHHLGRDEVHVLTRNQPRAAVRGGGVGQDMIFAPRRGDRVVSCNYRELVPPANWLEVDPPGGTQAWNVEGRRLLWKERVEGAWREALREIDEVNPTLLELERGVGGWLSVTYEPYSLCLAWKDAAQEEEKVSPQGRDSFLPSSLGMAIDSRDWGIVCVLPGSASEEAGLTAGSIILKINGESTSSFRAWSLASVFKSIQHGSLPDMSGDALLAGDHCMSLTVLQHPRDPVSSARRCAEEEEVQRPGASQQPQEGDENPALSDCMPDGHAGIAHEEESLALPDPAAPAPAPAPQSKRLGSSHQDEIHGGGVGTRARRGRARRRAGRAEAPERRGGDEGGRGGKKSTLRRKKSAKRMVVNLDGSMAPPGSGGSTNASLASLLASLKDRNEAPPADYESNTIAGRERRMDLARTEEEEERSWSSHAPEGEHGKKDSGWRKMPSCVTWTPMMKNALPAPPAPAHEEITSLRVRIGELSERCELLDERVREEAMLKEEAYERLQELRSALTMAELQAEEKSNERRAMEERLMYVTENGDEQ</sequence>
<dbReference type="KEGG" id="gtt:GUITHDRAFT_145665"/>
<dbReference type="SUPFAM" id="SSF50156">
    <property type="entry name" value="PDZ domain-like"/>
    <property type="match status" value="1"/>
</dbReference>
<feature type="compositionally biased region" description="Basic and acidic residues" evidence="2">
    <location>
        <begin position="448"/>
        <end position="458"/>
    </location>
</feature>
<dbReference type="OrthoDB" id="10505635at2759"/>
<organism evidence="4">
    <name type="scientific">Guillardia theta (strain CCMP2712)</name>
    <name type="common">Cryptophyte</name>
    <dbReference type="NCBI Taxonomy" id="905079"/>
    <lineage>
        <taxon>Eukaryota</taxon>
        <taxon>Cryptophyceae</taxon>
        <taxon>Pyrenomonadales</taxon>
        <taxon>Geminigeraceae</taxon>
        <taxon>Guillardia</taxon>
    </lineage>
</organism>
<feature type="compositionally biased region" description="Basic residues" evidence="2">
    <location>
        <begin position="360"/>
        <end position="370"/>
    </location>
</feature>
<dbReference type="Pfam" id="PF17820">
    <property type="entry name" value="PDZ_6"/>
    <property type="match status" value="1"/>
</dbReference>